<accession>A0A0B5JEB4</accession>
<feature type="transmembrane region" description="Helical" evidence="2">
    <location>
        <begin position="79"/>
        <end position="97"/>
    </location>
</feature>
<dbReference type="KEGG" id="vg:23463029"/>
<dbReference type="Proteomes" id="UP000202511">
    <property type="component" value="Segment"/>
</dbReference>
<organism evidence="3 4">
    <name type="scientific">Pandoravirus inopinatum</name>
    <dbReference type="NCBI Taxonomy" id="1605721"/>
    <lineage>
        <taxon>Viruses</taxon>
        <taxon>Pandoravirus</taxon>
    </lineage>
</organism>
<keyword evidence="2" id="KW-0812">Transmembrane</keyword>
<evidence type="ECO:0000313" key="3">
    <source>
        <dbReference type="EMBL" id="AJF98112.1"/>
    </source>
</evidence>
<reference evidence="3 4" key="1">
    <citation type="journal article" date="2015" name="Parasitol. Res.">
        <title>Viruses in close associations with free-living amoebae.</title>
        <authorList>
            <person name="Scheid P."/>
        </authorList>
    </citation>
    <scope>NUCLEOTIDE SEQUENCE [LARGE SCALE GENOMIC DNA]</scope>
    <source>
        <strain evidence="3">KlaHel</strain>
    </source>
</reference>
<feature type="region of interest" description="Disordered" evidence="1">
    <location>
        <begin position="122"/>
        <end position="147"/>
    </location>
</feature>
<name>A0A0B5JEB4_9VIRU</name>
<evidence type="ECO:0000256" key="1">
    <source>
        <dbReference type="SAM" id="MobiDB-lite"/>
    </source>
</evidence>
<dbReference type="GeneID" id="23463029"/>
<keyword evidence="2" id="KW-1133">Transmembrane helix</keyword>
<keyword evidence="2" id="KW-0472">Membrane</keyword>
<feature type="compositionally biased region" description="Polar residues" evidence="1">
    <location>
        <begin position="132"/>
        <end position="147"/>
    </location>
</feature>
<feature type="transmembrane region" description="Helical" evidence="2">
    <location>
        <begin position="48"/>
        <end position="73"/>
    </location>
</feature>
<dbReference type="EMBL" id="KP136319">
    <property type="protein sequence ID" value="AJF98112.1"/>
    <property type="molecule type" value="Genomic_DNA"/>
</dbReference>
<dbReference type="RefSeq" id="YP_009120347.1">
    <property type="nucleotide sequence ID" value="NC_026440.1"/>
</dbReference>
<proteinExistence type="predicted"/>
<protein>
    <submittedName>
        <fullName evidence="3">Uncharacterized protein</fullName>
    </submittedName>
</protein>
<evidence type="ECO:0000256" key="2">
    <source>
        <dbReference type="SAM" id="Phobius"/>
    </source>
</evidence>
<evidence type="ECO:0000313" key="4">
    <source>
        <dbReference type="Proteomes" id="UP000202511"/>
    </source>
</evidence>
<feature type="transmembrane region" description="Helical" evidence="2">
    <location>
        <begin position="6"/>
        <end position="27"/>
    </location>
</feature>
<sequence length="147" mass="16424">MPSWPTTLMMLALIAQTPLLAMTVMILKEAASPTDRGSFQFLDVYWQVRPFFSLCCASCRSWSLFTLWWGVAFGPQPKIVGRVPGASVLCLCFLSFFGRPQTRRRFFVLSGLLGTLCRAQPARQGMAPPTPTRLQSTVQNNDWTTAT</sequence>